<dbReference type="AlphaFoldDB" id="R0CWI4"/>
<evidence type="ECO:0000313" key="4">
    <source>
        <dbReference type="Proteomes" id="UP000013063"/>
    </source>
</evidence>
<feature type="region of interest" description="Disordered" evidence="1">
    <location>
        <begin position="272"/>
        <end position="301"/>
    </location>
</feature>
<organism evidence="3 4">
    <name type="scientific">Caulobacter vibrioides OR37</name>
    <dbReference type="NCBI Taxonomy" id="1292034"/>
    <lineage>
        <taxon>Bacteria</taxon>
        <taxon>Pseudomonadati</taxon>
        <taxon>Pseudomonadota</taxon>
        <taxon>Alphaproteobacteria</taxon>
        <taxon>Caulobacterales</taxon>
        <taxon>Caulobacteraceae</taxon>
        <taxon>Caulobacter</taxon>
    </lineage>
</organism>
<evidence type="ECO:0000313" key="3">
    <source>
        <dbReference type="EMBL" id="ENZ80876.1"/>
    </source>
</evidence>
<dbReference type="InterPro" id="IPR013974">
    <property type="entry name" value="SAF"/>
</dbReference>
<keyword evidence="4" id="KW-1185">Reference proteome</keyword>
<accession>R0CWI4</accession>
<dbReference type="EMBL" id="APMP01000024">
    <property type="protein sequence ID" value="ENZ80876.1"/>
    <property type="molecule type" value="Genomic_DNA"/>
</dbReference>
<dbReference type="SMART" id="SM00858">
    <property type="entry name" value="SAF"/>
    <property type="match status" value="1"/>
</dbReference>
<dbReference type="eggNOG" id="COG3745">
    <property type="taxonomic scope" value="Bacteria"/>
</dbReference>
<dbReference type="InterPro" id="IPR031571">
    <property type="entry name" value="RcpC_dom"/>
</dbReference>
<dbReference type="Pfam" id="PF08666">
    <property type="entry name" value="SAF"/>
    <property type="match status" value="1"/>
</dbReference>
<reference evidence="3 4" key="1">
    <citation type="journal article" date="2013" name="Genome Announc.">
        <title>Draft Genome Sequence for Caulobacter sp. Strain OR37, a Bacterium Tolerant to Heavy Metals.</title>
        <authorList>
            <person name="Utturkar S.M."/>
            <person name="Bollmann A."/>
            <person name="Brzoska R.M."/>
            <person name="Klingeman D.M."/>
            <person name="Epstein S.E."/>
            <person name="Palumbo A.V."/>
            <person name="Brown S.D."/>
        </authorList>
    </citation>
    <scope>NUCLEOTIDE SEQUENCE [LARGE SCALE GENOMIC DNA]</scope>
    <source>
        <strain evidence="3 4">OR37</strain>
    </source>
</reference>
<gene>
    <name evidence="3" type="ORF">OR37_03151</name>
</gene>
<evidence type="ECO:0000256" key="1">
    <source>
        <dbReference type="SAM" id="MobiDB-lite"/>
    </source>
</evidence>
<dbReference type="PATRIC" id="fig|1292034.3.peg.3127"/>
<dbReference type="Proteomes" id="UP000013063">
    <property type="component" value="Unassembled WGS sequence"/>
</dbReference>
<protein>
    <submittedName>
        <fullName evidence="3">Flp pilus assembly protein CpaB</fullName>
    </submittedName>
</protein>
<sequence length="301" mass="30451" precursor="true">MSPVRLLIILIAAVSAIGLAVVLQRALGGKPVAPVLTRAAPAASNKPMTQVLVAKRDLPVGTRLVAADVAWQPWPSDTVNGAFITNGAAPAKPDGKVAEVKALASVAADQMIGADPAKVIEGAIVRDPILSGEPITPRKIVRGGQGGYLSVVLSPGKRAMSVPVSSDTAVGGFILPGDRVDVLSTHDMTAMDASGGGGGGGKMTVSETVLRNIRVLALDQSTAAEKDAKSIVATTATLEVGPEEAEVLAHAKASGPIALALRAYTDLAGPSGISERQAERGDSSAVRINRGGQTTSVSVTP</sequence>
<name>R0CWI4_CAUVI</name>
<dbReference type="OrthoDB" id="163768at2"/>
<dbReference type="CDD" id="cd11614">
    <property type="entry name" value="SAF_CpaB_FlgA_like"/>
    <property type="match status" value="1"/>
</dbReference>
<dbReference type="RefSeq" id="WP_004621930.1">
    <property type="nucleotide sequence ID" value="NZ_APMP01000024.1"/>
</dbReference>
<feature type="compositionally biased region" description="Polar residues" evidence="1">
    <location>
        <begin position="291"/>
        <end position="301"/>
    </location>
</feature>
<dbReference type="STRING" id="1292034.OR37_03151"/>
<dbReference type="NCBIfam" id="TIGR03177">
    <property type="entry name" value="pilus_cpaB"/>
    <property type="match status" value="1"/>
</dbReference>
<comment type="caution">
    <text evidence="3">The sequence shown here is derived from an EMBL/GenBank/DDBJ whole genome shotgun (WGS) entry which is preliminary data.</text>
</comment>
<evidence type="ECO:0000259" key="2">
    <source>
        <dbReference type="SMART" id="SM00858"/>
    </source>
</evidence>
<proteinExistence type="predicted"/>
<feature type="domain" description="SAF" evidence="2">
    <location>
        <begin position="49"/>
        <end position="141"/>
    </location>
</feature>
<dbReference type="InterPro" id="IPR017592">
    <property type="entry name" value="Pilus_assmbl_Flp-typ_CpaB"/>
</dbReference>
<dbReference type="Pfam" id="PF16976">
    <property type="entry name" value="RcpC"/>
    <property type="match status" value="1"/>
</dbReference>